<feature type="transmembrane region" description="Helical" evidence="5">
    <location>
        <begin position="137"/>
        <end position="162"/>
    </location>
</feature>
<evidence type="ECO:0000256" key="1">
    <source>
        <dbReference type="ARBA" id="ARBA00004370"/>
    </source>
</evidence>
<dbReference type="Pfam" id="PF04116">
    <property type="entry name" value="FA_hydroxylase"/>
    <property type="match status" value="1"/>
</dbReference>
<accession>A0A7C9B853</accession>
<feature type="transmembrane region" description="Helical" evidence="5">
    <location>
        <begin position="89"/>
        <end position="111"/>
    </location>
</feature>
<protein>
    <submittedName>
        <fullName evidence="7">Fatty acid hydroxylase family protein</fullName>
    </submittedName>
</protein>
<evidence type="ECO:0000256" key="4">
    <source>
        <dbReference type="ARBA" id="ARBA00023136"/>
    </source>
</evidence>
<keyword evidence="4 5" id="KW-0472">Membrane</keyword>
<feature type="transmembrane region" description="Helical" evidence="5">
    <location>
        <begin position="168"/>
        <end position="186"/>
    </location>
</feature>
<dbReference type="Proteomes" id="UP000479293">
    <property type="component" value="Unassembled WGS sequence"/>
</dbReference>
<evidence type="ECO:0000259" key="6">
    <source>
        <dbReference type="Pfam" id="PF04116"/>
    </source>
</evidence>
<evidence type="ECO:0000256" key="3">
    <source>
        <dbReference type="ARBA" id="ARBA00022989"/>
    </source>
</evidence>
<name>A0A7C9B853_9BACT</name>
<dbReference type="PANTHER" id="PTHR11863">
    <property type="entry name" value="STEROL DESATURASE"/>
    <property type="match status" value="1"/>
</dbReference>
<evidence type="ECO:0000256" key="2">
    <source>
        <dbReference type="ARBA" id="ARBA00022692"/>
    </source>
</evidence>
<feature type="transmembrane region" description="Helical" evidence="5">
    <location>
        <begin position="13"/>
        <end position="35"/>
    </location>
</feature>
<proteinExistence type="predicted"/>
<dbReference type="InterPro" id="IPR006694">
    <property type="entry name" value="Fatty_acid_hydroxylase"/>
</dbReference>
<evidence type="ECO:0000256" key="5">
    <source>
        <dbReference type="SAM" id="Phobius"/>
    </source>
</evidence>
<comment type="caution">
    <text evidence="7">The sequence shown here is derived from an EMBL/GenBank/DDBJ whole genome shotgun (WGS) entry which is preliminary data.</text>
</comment>
<evidence type="ECO:0000313" key="8">
    <source>
        <dbReference type="Proteomes" id="UP000479293"/>
    </source>
</evidence>
<keyword evidence="3 5" id="KW-1133">Transmembrane helix</keyword>
<dbReference type="GO" id="GO:0005506">
    <property type="term" value="F:iron ion binding"/>
    <property type="evidence" value="ECO:0007669"/>
    <property type="project" value="InterPro"/>
</dbReference>
<keyword evidence="2 5" id="KW-0812">Transmembrane</keyword>
<dbReference type="RefSeq" id="WP_152756764.1">
    <property type="nucleotide sequence ID" value="NZ_WHLY01000002.1"/>
</dbReference>
<reference evidence="7 8" key="1">
    <citation type="submission" date="2019-10" db="EMBL/GenBank/DDBJ databases">
        <title>Draft Genome Sequence of Cytophagaceae sp. SJW1-29.</title>
        <authorList>
            <person name="Choi A."/>
        </authorList>
    </citation>
    <scope>NUCLEOTIDE SEQUENCE [LARGE SCALE GENOMIC DNA]</scope>
    <source>
        <strain evidence="7 8">SJW1-29</strain>
    </source>
</reference>
<evidence type="ECO:0000313" key="7">
    <source>
        <dbReference type="EMBL" id="MPR32362.1"/>
    </source>
</evidence>
<comment type="subcellular location">
    <subcellularLocation>
        <location evidence="1">Membrane</location>
    </subcellularLocation>
</comment>
<dbReference type="GO" id="GO:0008610">
    <property type="term" value="P:lipid biosynthetic process"/>
    <property type="evidence" value="ECO:0007669"/>
    <property type="project" value="InterPro"/>
</dbReference>
<dbReference type="GO" id="GO:0016020">
    <property type="term" value="C:membrane"/>
    <property type="evidence" value="ECO:0007669"/>
    <property type="project" value="UniProtKB-SubCell"/>
</dbReference>
<feature type="domain" description="Fatty acid hydroxylase" evidence="6">
    <location>
        <begin position="98"/>
        <end position="232"/>
    </location>
</feature>
<gene>
    <name evidence="7" type="ORF">GBK04_03115</name>
</gene>
<sequence length="249" mass="29296">MIEILKYKNYFEITIISVLLNAIILLISVFVYHLLSKTLVKQKFREASYPIYKKDIILLVVVLLCNAIIFIIGVILWKNEYIILHENATFLDIALKTILLIFCMDFLMYFFHRLMHSKILFPLVHKRHHEHDSTNSISLFVLHPIEAIGFGMLIIALLYVFHFPPESIAIYLSINLLWGTIAHLNVEVLPKKISHLFLINTLGTAKFHNIHHQNINYNFGFYTLVWDKLFNTLRIYPLDNEEEKSTSFY</sequence>
<organism evidence="7 8">
    <name type="scientific">Salmonirosea aquatica</name>
    <dbReference type="NCBI Taxonomy" id="2654236"/>
    <lineage>
        <taxon>Bacteria</taxon>
        <taxon>Pseudomonadati</taxon>
        <taxon>Bacteroidota</taxon>
        <taxon>Cytophagia</taxon>
        <taxon>Cytophagales</taxon>
        <taxon>Spirosomataceae</taxon>
        <taxon>Salmonirosea</taxon>
    </lineage>
</organism>
<keyword evidence="8" id="KW-1185">Reference proteome</keyword>
<dbReference type="InterPro" id="IPR050307">
    <property type="entry name" value="Sterol_Desaturase_Related"/>
</dbReference>
<dbReference type="GO" id="GO:0016491">
    <property type="term" value="F:oxidoreductase activity"/>
    <property type="evidence" value="ECO:0007669"/>
    <property type="project" value="InterPro"/>
</dbReference>
<dbReference type="AlphaFoldDB" id="A0A7C9B853"/>
<feature type="transmembrane region" description="Helical" evidence="5">
    <location>
        <begin position="56"/>
        <end position="77"/>
    </location>
</feature>
<dbReference type="EMBL" id="WHLY01000002">
    <property type="protein sequence ID" value="MPR32362.1"/>
    <property type="molecule type" value="Genomic_DNA"/>
</dbReference>